<dbReference type="EMBL" id="MHUS01000044">
    <property type="protein sequence ID" value="OHA79658.1"/>
    <property type="molecule type" value="Genomic_DNA"/>
</dbReference>
<dbReference type="AlphaFoldDB" id="A0A1G2S4K6"/>
<accession>A0A1G2S4K6</accession>
<dbReference type="PANTHER" id="PTHR21666">
    <property type="entry name" value="PEPTIDASE-RELATED"/>
    <property type="match status" value="1"/>
</dbReference>
<gene>
    <name evidence="2" type="ORF">A2675_03170</name>
</gene>
<dbReference type="SUPFAM" id="SSF51261">
    <property type="entry name" value="Duplicated hybrid motif"/>
    <property type="match status" value="1"/>
</dbReference>
<dbReference type="CDD" id="cd12797">
    <property type="entry name" value="M23_peptidase"/>
    <property type="match status" value="1"/>
</dbReference>
<evidence type="ECO:0000313" key="2">
    <source>
        <dbReference type="EMBL" id="OHA79658.1"/>
    </source>
</evidence>
<dbReference type="Pfam" id="PF01551">
    <property type="entry name" value="Peptidase_M23"/>
    <property type="match status" value="1"/>
</dbReference>
<dbReference type="Proteomes" id="UP000176997">
    <property type="component" value="Unassembled WGS sequence"/>
</dbReference>
<dbReference type="InterPro" id="IPR016047">
    <property type="entry name" value="M23ase_b-sheet_dom"/>
</dbReference>
<dbReference type="InterPro" id="IPR050570">
    <property type="entry name" value="Cell_wall_metabolism_enzyme"/>
</dbReference>
<evidence type="ECO:0000313" key="3">
    <source>
        <dbReference type="Proteomes" id="UP000176997"/>
    </source>
</evidence>
<comment type="caution">
    <text evidence="2">The sequence shown here is derived from an EMBL/GenBank/DDBJ whole genome shotgun (WGS) entry which is preliminary data.</text>
</comment>
<sequence length="255" mass="29041">MRYFLENFEATHNTNNIFGAFPEWKYYPKTGTHVGTDFRVVVGTPILAPADGEMFKVEVNQYKGNVGVYVFDHQGTTWGLELCHLKELPTKGSFREGDVIAYSGNTGSATTGAHLHAVLHRDAKVTKNYQELQSREDFLRLEKDGAILDCFQWFCAKVKEVTEIKPEPKIIEISVSETIVLHDSIELKTFAEKVKDFIAHIISGWFPSKRTDLSPDGVHKERVIDRVGNRYKERIVDAKTGRVIRDVDEKLTDHK</sequence>
<protein>
    <recommendedName>
        <fullName evidence="1">M23ase beta-sheet core domain-containing protein</fullName>
    </recommendedName>
</protein>
<evidence type="ECO:0000259" key="1">
    <source>
        <dbReference type="Pfam" id="PF01551"/>
    </source>
</evidence>
<dbReference type="InterPro" id="IPR011055">
    <property type="entry name" value="Dup_hybrid_motif"/>
</dbReference>
<feature type="domain" description="M23ase beta-sheet core" evidence="1">
    <location>
        <begin position="32"/>
        <end position="123"/>
    </location>
</feature>
<name>A0A1G2S4K6_9BACT</name>
<dbReference type="PANTHER" id="PTHR21666:SF270">
    <property type="entry name" value="MUREIN HYDROLASE ACTIVATOR ENVC"/>
    <property type="match status" value="1"/>
</dbReference>
<dbReference type="GO" id="GO:0004222">
    <property type="term" value="F:metalloendopeptidase activity"/>
    <property type="evidence" value="ECO:0007669"/>
    <property type="project" value="TreeGrafter"/>
</dbReference>
<dbReference type="Gene3D" id="2.70.70.10">
    <property type="entry name" value="Glucose Permease (Domain IIA)"/>
    <property type="match status" value="1"/>
</dbReference>
<proteinExistence type="predicted"/>
<organism evidence="2 3">
    <name type="scientific">Candidatus Yonathbacteria bacterium RIFCSPHIGHO2_01_FULL_51_10</name>
    <dbReference type="NCBI Taxonomy" id="1802723"/>
    <lineage>
        <taxon>Bacteria</taxon>
        <taxon>Candidatus Yonathiibacteriota</taxon>
    </lineage>
</organism>
<reference evidence="2 3" key="1">
    <citation type="journal article" date="2016" name="Nat. Commun.">
        <title>Thousands of microbial genomes shed light on interconnected biogeochemical processes in an aquifer system.</title>
        <authorList>
            <person name="Anantharaman K."/>
            <person name="Brown C.T."/>
            <person name="Hug L.A."/>
            <person name="Sharon I."/>
            <person name="Castelle C.J."/>
            <person name="Probst A.J."/>
            <person name="Thomas B.C."/>
            <person name="Singh A."/>
            <person name="Wilkins M.J."/>
            <person name="Karaoz U."/>
            <person name="Brodie E.L."/>
            <person name="Williams K.H."/>
            <person name="Hubbard S.S."/>
            <person name="Banfield J.F."/>
        </authorList>
    </citation>
    <scope>NUCLEOTIDE SEQUENCE [LARGE SCALE GENOMIC DNA]</scope>
</reference>
<dbReference type="STRING" id="1802723.A2675_03170"/>